<keyword evidence="4" id="KW-0479">Metal-binding</keyword>
<dbReference type="PANTHER" id="PTHR44942">
    <property type="entry name" value="METHYLTRANSF_11 DOMAIN-CONTAINING PROTEIN"/>
    <property type="match status" value="1"/>
</dbReference>
<keyword evidence="5" id="KW-0949">S-adenosyl-L-methionine</keyword>
<keyword evidence="2 8" id="KW-0489">Methyltransferase</keyword>
<feature type="binding site" evidence="5">
    <location>
        <begin position="89"/>
        <end position="90"/>
    </location>
    <ligand>
        <name>S-adenosyl-L-methionine</name>
        <dbReference type="ChEBI" id="CHEBI:59789"/>
    </ligand>
</feature>
<evidence type="ECO:0000256" key="2">
    <source>
        <dbReference type="ARBA" id="ARBA00022603"/>
    </source>
</evidence>
<gene>
    <name evidence="8" type="ORF">GSF08_06455</name>
</gene>
<evidence type="ECO:0000313" key="8">
    <source>
        <dbReference type="EMBL" id="MXQ73573.1"/>
    </source>
</evidence>
<name>A0A6N8UA14_9FIRM</name>
<feature type="binding site" evidence="5">
    <location>
        <position position="176"/>
    </location>
    <ligand>
        <name>S-adenosyl-L-methionine</name>
        <dbReference type="ChEBI" id="CHEBI:59789"/>
    </ligand>
</feature>
<dbReference type="GO" id="GO:0046872">
    <property type="term" value="F:metal ion binding"/>
    <property type="evidence" value="ECO:0007669"/>
    <property type="project" value="UniProtKB-KW"/>
</dbReference>
<keyword evidence="9" id="KW-1185">Reference proteome</keyword>
<keyword evidence="4" id="KW-0862">Zinc</keyword>
<dbReference type="InterPro" id="IPR029063">
    <property type="entry name" value="SAM-dependent_MTases_sf"/>
</dbReference>
<dbReference type="InterPro" id="IPR051052">
    <property type="entry name" value="Diverse_substrate_MTase"/>
</dbReference>
<dbReference type="Pfam" id="PF21302">
    <property type="entry name" value="Zn_ribbon_RlmA"/>
    <property type="match status" value="1"/>
</dbReference>
<evidence type="ECO:0000256" key="5">
    <source>
        <dbReference type="PIRSR" id="PIRSR018249-2"/>
    </source>
</evidence>
<keyword evidence="3 8" id="KW-0808">Transferase</keyword>
<evidence type="ECO:0000256" key="4">
    <source>
        <dbReference type="PIRSR" id="PIRSR018249-1"/>
    </source>
</evidence>
<evidence type="ECO:0000256" key="3">
    <source>
        <dbReference type="ARBA" id="ARBA00022679"/>
    </source>
</evidence>
<dbReference type="Pfam" id="PF08241">
    <property type="entry name" value="Methyltransf_11"/>
    <property type="match status" value="1"/>
</dbReference>
<dbReference type="EMBL" id="WUUQ01000002">
    <property type="protein sequence ID" value="MXQ73573.1"/>
    <property type="molecule type" value="Genomic_DNA"/>
</dbReference>
<dbReference type="InterPro" id="IPR016718">
    <property type="entry name" value="rRNA_m1G-MeTrfase_A_prd"/>
</dbReference>
<feature type="binding site" evidence="4">
    <location>
        <position position="7"/>
    </location>
    <ligand>
        <name>Zn(2+)</name>
        <dbReference type="ChEBI" id="CHEBI:29105"/>
    </ligand>
</feature>
<dbReference type="AlphaFoldDB" id="A0A6N8UA14"/>
<sequence>MMICPICHHVLMRELNSYTCIHKHSFDIAKSGYVNLWPGNHKGSGDDKEMVKARTLFLNTGHYQLFQQTLIDLTTNLKPSVLADVGCGEGYYTNVLENCLDACDVYGFDVSKSALQHASRQNSRIHYVIASLSDLPLSDESVDVITDVFAPVDAQSFHRVLKQDGFLIKVGPGRQHLLEMKQVLYDKVYENDDAVAEYDGFAHAKRIVKTQQIELTSNLEIRSLFQMTPYYWKSPKQSAGKLKAMDDLPLTTQFCFDIYKRK</sequence>
<dbReference type="InterPro" id="IPR013216">
    <property type="entry name" value="Methyltransf_11"/>
</dbReference>
<dbReference type="InterPro" id="IPR048647">
    <property type="entry name" value="RlmA_N"/>
</dbReference>
<evidence type="ECO:0000259" key="7">
    <source>
        <dbReference type="Pfam" id="PF21302"/>
    </source>
</evidence>
<evidence type="ECO:0000259" key="6">
    <source>
        <dbReference type="Pfam" id="PF08241"/>
    </source>
</evidence>
<accession>A0A6N8UA14</accession>
<feature type="binding site" evidence="4">
    <location>
        <position position="4"/>
    </location>
    <ligand>
        <name>Zn(2+)</name>
        <dbReference type="ChEBI" id="CHEBI:29105"/>
    </ligand>
</feature>
<comment type="caution">
    <text evidence="8">The sequence shown here is derived from an EMBL/GenBank/DDBJ whole genome shotgun (WGS) entry which is preliminary data.</text>
</comment>
<feature type="domain" description="23S rRNA (guanine(745)-N(1))-methyltransferase N-terminal" evidence="7">
    <location>
        <begin position="3"/>
        <end position="44"/>
    </location>
</feature>
<dbReference type="PANTHER" id="PTHR44942:SF4">
    <property type="entry name" value="METHYLTRANSFERASE TYPE 11 DOMAIN-CONTAINING PROTEIN"/>
    <property type="match status" value="1"/>
</dbReference>
<dbReference type="CDD" id="cd02440">
    <property type="entry name" value="AdoMet_MTases"/>
    <property type="match status" value="1"/>
</dbReference>
<organism evidence="8 9">
    <name type="scientific">Copranaerobaculum intestinale</name>
    <dbReference type="NCBI Taxonomy" id="2692629"/>
    <lineage>
        <taxon>Bacteria</taxon>
        <taxon>Bacillati</taxon>
        <taxon>Bacillota</taxon>
        <taxon>Erysipelotrichia</taxon>
        <taxon>Erysipelotrichales</taxon>
        <taxon>Erysipelotrichaceae</taxon>
        <taxon>Copranaerobaculum</taxon>
    </lineage>
</organism>
<protein>
    <submittedName>
        <fullName evidence="8">Methyltransferase domain-containing protein</fullName>
    </submittedName>
</protein>
<evidence type="ECO:0000256" key="1">
    <source>
        <dbReference type="ARBA" id="ARBA00008361"/>
    </source>
</evidence>
<evidence type="ECO:0000313" key="9">
    <source>
        <dbReference type="Proteomes" id="UP000434036"/>
    </source>
</evidence>
<reference evidence="8 9" key="1">
    <citation type="submission" date="2019-12" db="EMBL/GenBank/DDBJ databases">
        <authorList>
            <person name="Yang R."/>
        </authorList>
    </citation>
    <scope>NUCLEOTIDE SEQUENCE [LARGE SCALE GENOMIC DNA]</scope>
    <source>
        <strain evidence="8 9">DONG20-135</strain>
    </source>
</reference>
<feature type="binding site" evidence="5">
    <location>
        <position position="63"/>
    </location>
    <ligand>
        <name>S-adenosyl-L-methionine</name>
        <dbReference type="ChEBI" id="CHEBI:59789"/>
    </ligand>
</feature>
<feature type="binding site" evidence="4">
    <location>
        <position position="24"/>
    </location>
    <ligand>
        <name>Zn(2+)</name>
        <dbReference type="ChEBI" id="CHEBI:29105"/>
    </ligand>
</feature>
<reference evidence="8 9" key="2">
    <citation type="submission" date="2020-01" db="EMBL/GenBank/DDBJ databases">
        <title>Clostridiaceae sp. nov. isolated from the gut of human by culturomics.</title>
        <authorList>
            <person name="Chang Y."/>
        </authorList>
    </citation>
    <scope>NUCLEOTIDE SEQUENCE [LARGE SCALE GENOMIC DNA]</scope>
    <source>
        <strain evidence="8 9">DONG20-135</strain>
    </source>
</reference>
<dbReference type="RefSeq" id="WP_160625012.1">
    <property type="nucleotide sequence ID" value="NZ_WUUQ01000002.1"/>
</dbReference>
<dbReference type="GO" id="GO:0032259">
    <property type="term" value="P:methylation"/>
    <property type="evidence" value="ECO:0007669"/>
    <property type="project" value="UniProtKB-KW"/>
</dbReference>
<dbReference type="Proteomes" id="UP000434036">
    <property type="component" value="Unassembled WGS sequence"/>
</dbReference>
<proteinExistence type="inferred from homology"/>
<feature type="domain" description="Methyltransferase type 11" evidence="6">
    <location>
        <begin position="84"/>
        <end position="168"/>
    </location>
</feature>
<dbReference type="Gene3D" id="3.40.50.150">
    <property type="entry name" value="Vaccinia Virus protein VP39"/>
    <property type="match status" value="1"/>
</dbReference>
<dbReference type="SUPFAM" id="SSF53335">
    <property type="entry name" value="S-adenosyl-L-methionine-dependent methyltransferases"/>
    <property type="match status" value="1"/>
</dbReference>
<feature type="binding site" evidence="4">
    <location>
        <position position="20"/>
    </location>
    <ligand>
        <name>Zn(2+)</name>
        <dbReference type="ChEBI" id="CHEBI:29105"/>
    </ligand>
</feature>
<dbReference type="GO" id="GO:0008168">
    <property type="term" value="F:methyltransferase activity"/>
    <property type="evidence" value="ECO:0007669"/>
    <property type="project" value="UniProtKB-KW"/>
</dbReference>
<dbReference type="PIRSF" id="PIRSF018249">
    <property type="entry name" value="MyrA_prd"/>
    <property type="match status" value="1"/>
</dbReference>
<comment type="similarity">
    <text evidence="1">Belongs to the methyltransferase superfamily.</text>
</comment>